<dbReference type="CDD" id="cd07302">
    <property type="entry name" value="CHD"/>
    <property type="match status" value="1"/>
</dbReference>
<dbReference type="SUPFAM" id="SSF47769">
    <property type="entry name" value="SAM/Pointed domain"/>
    <property type="match status" value="1"/>
</dbReference>
<dbReference type="Pfam" id="PF00536">
    <property type="entry name" value="SAM_1"/>
    <property type="match status" value="1"/>
</dbReference>
<evidence type="ECO:0000259" key="3">
    <source>
        <dbReference type="PROSITE" id="PS50105"/>
    </source>
</evidence>
<evidence type="ECO:0000256" key="2">
    <source>
        <dbReference type="ARBA" id="ARBA00022840"/>
    </source>
</evidence>
<dbReference type="PROSITE" id="PS50125">
    <property type="entry name" value="GUANYLATE_CYCLASE_2"/>
    <property type="match status" value="1"/>
</dbReference>
<feature type="domain" description="Guanylate cyclase" evidence="4">
    <location>
        <begin position="78"/>
        <end position="207"/>
    </location>
</feature>
<keyword evidence="1" id="KW-0547">Nucleotide-binding</keyword>
<dbReference type="Proteomes" id="UP001255416">
    <property type="component" value="Unassembled WGS sequence"/>
</dbReference>
<dbReference type="PROSITE" id="PS50105">
    <property type="entry name" value="SAM_DOMAIN"/>
    <property type="match status" value="1"/>
</dbReference>
<organism evidence="5 6">
    <name type="scientific">Sedimentitalea todarodis</name>
    <dbReference type="NCBI Taxonomy" id="1631240"/>
    <lineage>
        <taxon>Bacteria</taxon>
        <taxon>Pseudomonadati</taxon>
        <taxon>Pseudomonadota</taxon>
        <taxon>Alphaproteobacteria</taxon>
        <taxon>Rhodobacterales</taxon>
        <taxon>Paracoccaceae</taxon>
        <taxon>Sedimentitalea</taxon>
    </lineage>
</organism>
<dbReference type="InterPro" id="IPR029787">
    <property type="entry name" value="Nucleotide_cyclase"/>
</dbReference>
<keyword evidence="2" id="KW-0067">ATP-binding</keyword>
<keyword evidence="6" id="KW-1185">Reference proteome</keyword>
<gene>
    <name evidence="5" type="ORF">QO231_03410</name>
</gene>
<feature type="domain" description="SAM" evidence="3">
    <location>
        <begin position="1"/>
        <end position="47"/>
    </location>
</feature>
<proteinExistence type="predicted"/>
<dbReference type="RefSeq" id="WP_316773365.1">
    <property type="nucleotide sequence ID" value="NZ_JASMWN010000002.1"/>
</dbReference>
<accession>A0ABU3V9Q5</accession>
<dbReference type="InterPro" id="IPR001660">
    <property type="entry name" value="SAM"/>
</dbReference>
<dbReference type="Gene3D" id="1.10.150.50">
    <property type="entry name" value="Transcription Factor, Ets-1"/>
    <property type="match status" value="1"/>
</dbReference>
<dbReference type="Pfam" id="PF13191">
    <property type="entry name" value="AAA_16"/>
    <property type="match status" value="1"/>
</dbReference>
<dbReference type="InterPro" id="IPR013761">
    <property type="entry name" value="SAM/pointed_sf"/>
</dbReference>
<dbReference type="InterPro" id="IPR041664">
    <property type="entry name" value="AAA_16"/>
</dbReference>
<dbReference type="EMBL" id="JASMWN010000002">
    <property type="protein sequence ID" value="MDU9002901.1"/>
    <property type="molecule type" value="Genomic_DNA"/>
</dbReference>
<dbReference type="Gene3D" id="3.30.70.1230">
    <property type="entry name" value="Nucleotide cyclase"/>
    <property type="match status" value="1"/>
</dbReference>
<evidence type="ECO:0000256" key="1">
    <source>
        <dbReference type="ARBA" id="ARBA00022741"/>
    </source>
</evidence>
<dbReference type="SUPFAM" id="SSF55073">
    <property type="entry name" value="Nucleotide cyclase"/>
    <property type="match status" value="1"/>
</dbReference>
<evidence type="ECO:0000313" key="5">
    <source>
        <dbReference type="EMBL" id="MDU9002901.1"/>
    </source>
</evidence>
<sequence>MSTELKEFLAAVGLNHRFDDFVANGIDMDVIAELTAEDLSELNLNIGERKRLLKAVRTATPSEPETAPVSGPERRQLTVMFVDLVGSTALSTSHDVEDLRSVVGDYQTCCAAIIEKHSGTIAKYMGDGILAYFGYPSAAEHSAEHAARCGLELIREVNRLTPLPNVQLSCRVAAATGMVIVGDLIGSGDSQERQVLGETPNLAGRLQSLANPDQMVISNSTHQLLKGLFECSSLGKHDLKGFGEPLECFTVDAEHEIESRFRATREGRSLSPLRGREKELEALVEQWEACRDGHLESGLLVAEAGIGKSRLIAELVERISPSPHEVIELACHPQFKNSALHPLKSFAERLFDWKRADDAKARFTKLQDYLDRHNMAKDTVTFASTLGLPADGLYEPPTESPQVQRTALARGLARLLAGRAKSAPLLILFEDLHWADTTTLEVLEPLLAGLKDSPVFHVATTRTADGLALAQDPTVTVQHLGGISGDAAIKLTHSLTGGKVLSKELSTHILAQAEGNPLFLEELTKSLMESDSISETDGVIQIDRNSVHSEIPTTLQDSLMARLDRVATAKELAQIGAVVGREFSLDLLSHVCGQPPNIVVAGVSVLEEAELVFPVEDKSEKTWIFKHALIQEAAYDSLLRSRRRELHGLIAQAYETTRPDEVTSQPEVLAHHLGQAGEHDRAIEFGLAAGMAALVRSANADAVAHGRKCLDWVAQLPDDQDRGRLELKIQAILTPALMQSQGYSAPDVEESTSRALKLLELHGDLPEAFPNLWGLNMYHHVRSERKHARDVAERFVGLAERVGDGSQLVAGLPLLGQCSWIEGNLADAEAKLRRGMDLYDVEAHGMHGAMYGLDSHSYSRLTLSQVLWMTGRKTEATAAADDALSHARSLNHTNTIGMSLLYRIMLKQQNGMRDEVAQDAAEALDYCARMGVSTPTSYIAMIANWAQGDVAASQEIYKVHNMIGAQLGMTYYRSLGAENAIDAGDMDTAGEILSVALDQARNTGEGYWLPQLLRLQARIDSDATVARLREASELARASGALMLDALAIVDTLSLGDAEDASILRARLQELIETHKIELPTSAVRVLTKLKTLAADVN</sequence>
<evidence type="ECO:0000259" key="4">
    <source>
        <dbReference type="PROSITE" id="PS50125"/>
    </source>
</evidence>
<dbReference type="InterPro" id="IPR027417">
    <property type="entry name" value="P-loop_NTPase"/>
</dbReference>
<dbReference type="SMART" id="SM00044">
    <property type="entry name" value="CYCc"/>
    <property type="match status" value="1"/>
</dbReference>
<dbReference type="PANTHER" id="PTHR16305:SF28">
    <property type="entry name" value="GUANYLATE CYCLASE DOMAIN-CONTAINING PROTEIN"/>
    <property type="match status" value="1"/>
</dbReference>
<name>A0ABU3V9Q5_9RHOB</name>
<reference evidence="6" key="1">
    <citation type="submission" date="2023-05" db="EMBL/GenBank/DDBJ databases">
        <title>Sedimentitalea sp. nov. JM2-8.</title>
        <authorList>
            <person name="Huang J."/>
        </authorList>
    </citation>
    <scope>NUCLEOTIDE SEQUENCE [LARGE SCALE GENOMIC DNA]</scope>
    <source>
        <strain evidence="6">KHS03</strain>
    </source>
</reference>
<comment type="caution">
    <text evidence="5">The sequence shown here is derived from an EMBL/GenBank/DDBJ whole genome shotgun (WGS) entry which is preliminary data.</text>
</comment>
<dbReference type="PANTHER" id="PTHR16305">
    <property type="entry name" value="TESTICULAR SOLUBLE ADENYLYL CYCLASE"/>
    <property type="match status" value="1"/>
</dbReference>
<dbReference type="Pfam" id="PF00211">
    <property type="entry name" value="Guanylate_cyc"/>
    <property type="match status" value="1"/>
</dbReference>
<dbReference type="InterPro" id="IPR001054">
    <property type="entry name" value="A/G_cyclase"/>
</dbReference>
<dbReference type="SUPFAM" id="SSF52540">
    <property type="entry name" value="P-loop containing nucleoside triphosphate hydrolases"/>
    <property type="match status" value="1"/>
</dbReference>
<evidence type="ECO:0000313" key="6">
    <source>
        <dbReference type="Proteomes" id="UP001255416"/>
    </source>
</evidence>
<protein>
    <submittedName>
        <fullName evidence="5">Adenylate/guanylate cyclase domain-containing protein</fullName>
    </submittedName>
</protein>